<comment type="caution">
    <text evidence="5">The sequence shown here is derived from an EMBL/GenBank/DDBJ whole genome shotgun (WGS) entry which is preliminary data.</text>
</comment>
<feature type="region of interest" description="Disordered" evidence="3">
    <location>
        <begin position="349"/>
        <end position="444"/>
    </location>
</feature>
<feature type="domain" description="Fibronectin type-III" evidence="4">
    <location>
        <begin position="785"/>
        <end position="892"/>
    </location>
</feature>
<dbReference type="PROSITE" id="PS50297">
    <property type="entry name" value="ANK_REP_REGION"/>
    <property type="match status" value="2"/>
</dbReference>
<dbReference type="PANTHER" id="PTHR13817">
    <property type="entry name" value="TITIN"/>
    <property type="match status" value="1"/>
</dbReference>
<dbReference type="SMART" id="SM00248">
    <property type="entry name" value="ANK"/>
    <property type="match status" value="3"/>
</dbReference>
<dbReference type="InParanoid" id="A0A2R5GNQ1"/>
<evidence type="ECO:0000313" key="5">
    <source>
        <dbReference type="EMBL" id="GBG31929.1"/>
    </source>
</evidence>
<feature type="compositionally biased region" description="Basic and acidic residues" evidence="3">
    <location>
        <begin position="683"/>
        <end position="701"/>
    </location>
</feature>
<dbReference type="Proteomes" id="UP000241890">
    <property type="component" value="Unassembled WGS sequence"/>
</dbReference>
<evidence type="ECO:0000259" key="4">
    <source>
        <dbReference type="PROSITE" id="PS50853"/>
    </source>
</evidence>
<dbReference type="SMART" id="SM00060">
    <property type="entry name" value="FN3"/>
    <property type="match status" value="5"/>
</dbReference>
<dbReference type="InterPro" id="IPR050964">
    <property type="entry name" value="Striated_Muscle_Regulatory"/>
</dbReference>
<proteinExistence type="predicted"/>
<sequence length="1013" mass="111263">MATLRELRGPRWRQPKGGVPGRGDLDEELDRRALAARKLRAERRASVATDDTLGVGVSSVFSPHLEKIPRFYVAPKQKNVPAGIAFRDKPGAVARLLIEAYRGTGKEVLLAARLARRTLEMLEYELRSPRSDIFIDAAGSGQIDKLRSMLDAGQEIDAQHTAAGYSALHAAAMYGHLGAVQMLVQRGADIHCQDRDTRGTPLHAAAENGQAPIVRFLVREAGIDKMRRNSYGLTAFDLAHENSHDLIEDTLREPPAQINTTTLRGLAEPRSCTIEWDIPDDHGVEIQEYEISWVPIGGVEAALFPDRAEVVNRDVIDATQFGPNPHAQERIAALEACFAKKAAKEAKLERKRQRQLRAQARARTKLIASSTSHLGIDSEDSDDEDEDESESESESEYEVEAESGPGLANMAESQSPQSLADAKLDAMRRKGPRKSKTEANNQDSTAYTRGRYALTGILMPSTEYAISVRAKSIAGWGTAGERLRVTTAPDVPDAPGMPRLAPTGATCVSVDLEWNAPPCNNGFVVDTYELEARRADDPASTFFTVSDSIIGSKKACVNGRSGNTWVLDEFRVTSYTAENLESDTAYVFRVRARNKVGDSAFGPQSAPLTTRPPARGVFASSTTLEIDWSESIDAKMIGRGIVRWELQRTVPPSARVATMTTTLEPSLLEDEDMDDPALTKNEPNLKLEGHHDAETQEGKGADDDEDDAYDWRSAPWETVTTQIVGDERSFVVRDLQPATMYFVRIRPTFRDEDTARLPWKECPVSIGLVTSMAVPNEPLAPIVSSPSEFDGELADVWHDAIRITWRVPRDNGNPISKFGLRCADVGLGAWRAAAPSQVIYDPQTSGADPGYASQIVRGLDPGRTYKFAVRAYNDKGWGPFSSPSLSIATRPSDPPGAPHLVSRADSVIRIEWESAAGLGRALKDGESDVVRYEVQSKIVEDPDNRTFNLCTDSLDPLAIWTTPASGRDIASTAASITDLQPVTAYYFRVRMSINGRWTNYSKPSSVIRTMRRF</sequence>
<evidence type="ECO:0000256" key="1">
    <source>
        <dbReference type="ARBA" id="ARBA00022737"/>
    </source>
</evidence>
<accession>A0A2R5GNQ1</accession>
<name>A0A2R5GNQ1_9STRA</name>
<dbReference type="AlphaFoldDB" id="A0A2R5GNQ1"/>
<dbReference type="InterPro" id="IPR036116">
    <property type="entry name" value="FN3_sf"/>
</dbReference>
<evidence type="ECO:0000313" key="6">
    <source>
        <dbReference type="Proteomes" id="UP000241890"/>
    </source>
</evidence>
<feature type="region of interest" description="Disordered" evidence="3">
    <location>
        <begin position="1"/>
        <end position="25"/>
    </location>
</feature>
<dbReference type="CDD" id="cd00063">
    <property type="entry name" value="FN3"/>
    <property type="match status" value="6"/>
</dbReference>
<reference evidence="5 6" key="1">
    <citation type="submission" date="2017-12" db="EMBL/GenBank/DDBJ databases">
        <title>Sequencing, de novo assembly and annotation of complete genome of a new Thraustochytrid species, strain FCC1311.</title>
        <authorList>
            <person name="Sedici K."/>
            <person name="Godart F."/>
            <person name="Aiese Cigliano R."/>
            <person name="Sanseverino W."/>
            <person name="Barakat M."/>
            <person name="Ortet P."/>
            <person name="Marechal E."/>
            <person name="Cagnac O."/>
            <person name="Amato A."/>
        </authorList>
    </citation>
    <scope>NUCLEOTIDE SEQUENCE [LARGE SCALE GENOMIC DNA]</scope>
</reference>
<evidence type="ECO:0000256" key="3">
    <source>
        <dbReference type="SAM" id="MobiDB-lite"/>
    </source>
</evidence>
<keyword evidence="6" id="KW-1185">Reference proteome</keyword>
<feature type="domain" description="Fibronectin type-III" evidence="4">
    <location>
        <begin position="494"/>
        <end position="613"/>
    </location>
</feature>
<dbReference type="PROSITE" id="PS50088">
    <property type="entry name" value="ANK_REPEAT"/>
    <property type="match status" value="2"/>
</dbReference>
<feature type="repeat" description="ANK" evidence="2">
    <location>
        <begin position="197"/>
        <end position="219"/>
    </location>
</feature>
<gene>
    <name evidence="5" type="ORF">FCC1311_081542</name>
</gene>
<dbReference type="EMBL" id="BEYU01000110">
    <property type="protein sequence ID" value="GBG31929.1"/>
    <property type="molecule type" value="Genomic_DNA"/>
</dbReference>
<dbReference type="SUPFAM" id="SSF49265">
    <property type="entry name" value="Fibronectin type III"/>
    <property type="match status" value="3"/>
</dbReference>
<dbReference type="InterPro" id="IPR013783">
    <property type="entry name" value="Ig-like_fold"/>
</dbReference>
<evidence type="ECO:0000256" key="2">
    <source>
        <dbReference type="PROSITE-ProRule" id="PRU00023"/>
    </source>
</evidence>
<dbReference type="PANTHER" id="PTHR13817:SF166">
    <property type="entry name" value="NEURONAL IGCAM-RELATED"/>
    <property type="match status" value="1"/>
</dbReference>
<feature type="domain" description="Fibronectin type-III" evidence="4">
    <location>
        <begin position="894"/>
        <end position="1012"/>
    </location>
</feature>
<dbReference type="InterPro" id="IPR036770">
    <property type="entry name" value="Ankyrin_rpt-contain_sf"/>
</dbReference>
<dbReference type="OrthoDB" id="47198at2759"/>
<dbReference type="Gene3D" id="1.25.40.20">
    <property type="entry name" value="Ankyrin repeat-containing domain"/>
    <property type="match status" value="1"/>
</dbReference>
<protein>
    <submittedName>
        <fullName evidence="5">Ankyrin repeat domain-containing protein 2</fullName>
    </submittedName>
</protein>
<organism evidence="5 6">
    <name type="scientific">Hondaea fermentalgiana</name>
    <dbReference type="NCBI Taxonomy" id="2315210"/>
    <lineage>
        <taxon>Eukaryota</taxon>
        <taxon>Sar</taxon>
        <taxon>Stramenopiles</taxon>
        <taxon>Bigyra</taxon>
        <taxon>Labyrinthulomycetes</taxon>
        <taxon>Thraustochytrida</taxon>
        <taxon>Thraustochytriidae</taxon>
        <taxon>Hondaea</taxon>
    </lineage>
</organism>
<dbReference type="Pfam" id="PF00041">
    <property type="entry name" value="fn3"/>
    <property type="match status" value="2"/>
</dbReference>
<dbReference type="Gene3D" id="2.60.40.10">
    <property type="entry name" value="Immunoglobulins"/>
    <property type="match status" value="4"/>
</dbReference>
<dbReference type="PROSITE" id="PS50853">
    <property type="entry name" value="FN3"/>
    <property type="match status" value="3"/>
</dbReference>
<keyword evidence="2" id="KW-0040">ANK repeat</keyword>
<dbReference type="SUPFAM" id="SSF48403">
    <property type="entry name" value="Ankyrin repeat"/>
    <property type="match status" value="1"/>
</dbReference>
<keyword evidence="1" id="KW-0677">Repeat</keyword>
<feature type="compositionally biased region" description="Acidic residues" evidence="3">
    <location>
        <begin position="377"/>
        <end position="401"/>
    </location>
</feature>
<feature type="compositionally biased region" description="Basic residues" evidence="3">
    <location>
        <begin position="349"/>
        <end position="364"/>
    </location>
</feature>
<dbReference type="InterPro" id="IPR003961">
    <property type="entry name" value="FN3_dom"/>
</dbReference>
<feature type="region of interest" description="Disordered" evidence="3">
    <location>
        <begin position="667"/>
        <end position="707"/>
    </location>
</feature>
<dbReference type="Pfam" id="PF12796">
    <property type="entry name" value="Ank_2"/>
    <property type="match status" value="1"/>
</dbReference>
<dbReference type="InterPro" id="IPR002110">
    <property type="entry name" value="Ankyrin_rpt"/>
</dbReference>
<feature type="repeat" description="ANK" evidence="2">
    <location>
        <begin position="163"/>
        <end position="195"/>
    </location>
</feature>